<accession>A0ABV7BRZ4</accession>
<dbReference type="Proteomes" id="UP001595420">
    <property type="component" value="Unassembled WGS sequence"/>
</dbReference>
<dbReference type="SMART" id="SM01034">
    <property type="entry name" value="BLUF"/>
    <property type="match status" value="1"/>
</dbReference>
<comment type="caution">
    <text evidence="2">The sequence shown here is derived from an EMBL/GenBank/DDBJ whole genome shotgun (WGS) entry which is preliminary data.</text>
</comment>
<sequence length="152" mass="16633">MPTLLHAPVAGPASAAGPLMQLIYASRPFGFSGDMLDDILLAARRNNRRDGLTGALICRADLFLQLLEGPREKVTATFGRILRDDRHMEVSLIWSGEAPARLFPDWDMMDDPARSWMWNRDAVRAGAILQATSGEARAVFRRVAGEVASGIA</sequence>
<reference evidence="3" key="1">
    <citation type="journal article" date="2019" name="Int. J. Syst. Evol. Microbiol.">
        <title>The Global Catalogue of Microorganisms (GCM) 10K type strain sequencing project: providing services to taxonomists for standard genome sequencing and annotation.</title>
        <authorList>
            <consortium name="The Broad Institute Genomics Platform"/>
            <consortium name="The Broad Institute Genome Sequencing Center for Infectious Disease"/>
            <person name="Wu L."/>
            <person name="Ma J."/>
        </authorList>
    </citation>
    <scope>NUCLEOTIDE SEQUENCE [LARGE SCALE GENOMIC DNA]</scope>
    <source>
        <strain evidence="3">CGMCC 1.16855</strain>
    </source>
</reference>
<evidence type="ECO:0000259" key="1">
    <source>
        <dbReference type="PROSITE" id="PS50925"/>
    </source>
</evidence>
<keyword evidence="3" id="KW-1185">Reference proteome</keyword>
<protein>
    <submittedName>
        <fullName evidence="2">BLUF domain-containing protein</fullName>
    </submittedName>
</protein>
<dbReference type="PROSITE" id="PS50925">
    <property type="entry name" value="BLUF"/>
    <property type="match status" value="1"/>
</dbReference>
<organism evidence="2 3">
    <name type="scientific">Falsiroseomonas tokyonensis</name>
    <dbReference type="NCBI Taxonomy" id="430521"/>
    <lineage>
        <taxon>Bacteria</taxon>
        <taxon>Pseudomonadati</taxon>
        <taxon>Pseudomonadota</taxon>
        <taxon>Alphaproteobacteria</taxon>
        <taxon>Acetobacterales</taxon>
        <taxon>Roseomonadaceae</taxon>
        <taxon>Falsiroseomonas</taxon>
    </lineage>
</organism>
<dbReference type="InterPro" id="IPR007024">
    <property type="entry name" value="BLUF_domain"/>
</dbReference>
<name>A0ABV7BRZ4_9PROT</name>
<gene>
    <name evidence="2" type="ORF">ACFOD3_11240</name>
</gene>
<feature type="domain" description="BLUF" evidence="1">
    <location>
        <begin position="19"/>
        <end position="109"/>
    </location>
</feature>
<proteinExistence type="predicted"/>
<dbReference type="EMBL" id="JBHRSB010000003">
    <property type="protein sequence ID" value="MFC3000470.1"/>
    <property type="molecule type" value="Genomic_DNA"/>
</dbReference>
<evidence type="ECO:0000313" key="2">
    <source>
        <dbReference type="EMBL" id="MFC3000470.1"/>
    </source>
</evidence>
<dbReference type="Pfam" id="PF04940">
    <property type="entry name" value="BLUF"/>
    <property type="match status" value="1"/>
</dbReference>
<dbReference type="RefSeq" id="WP_216836565.1">
    <property type="nucleotide sequence ID" value="NZ_JAFNJS010000003.1"/>
</dbReference>
<evidence type="ECO:0000313" key="3">
    <source>
        <dbReference type="Proteomes" id="UP001595420"/>
    </source>
</evidence>